<reference evidence="3" key="1">
    <citation type="submission" date="2025-08" db="UniProtKB">
        <authorList>
            <consortium name="RefSeq"/>
        </authorList>
    </citation>
    <scope>IDENTIFICATION</scope>
</reference>
<protein>
    <submittedName>
        <fullName evidence="3">Uncharacterized protein LOC104599913</fullName>
    </submittedName>
</protein>
<name>A0A1U8A7D4_NELNU</name>
<dbReference type="Proteomes" id="UP000189703">
    <property type="component" value="Unplaced"/>
</dbReference>
<dbReference type="CDD" id="cd10910">
    <property type="entry name" value="PIN_limkain_b1_N_like"/>
    <property type="match status" value="1"/>
</dbReference>
<dbReference type="PROSITE" id="PS51644">
    <property type="entry name" value="HTH_OST"/>
    <property type="match status" value="2"/>
</dbReference>
<dbReference type="GeneID" id="104599913"/>
<dbReference type="OrthoDB" id="549353at2759"/>
<organism evidence="2 3">
    <name type="scientific">Nelumbo nucifera</name>
    <name type="common">Sacred lotus</name>
    <dbReference type="NCBI Taxonomy" id="4432"/>
    <lineage>
        <taxon>Eukaryota</taxon>
        <taxon>Viridiplantae</taxon>
        <taxon>Streptophyta</taxon>
        <taxon>Embryophyta</taxon>
        <taxon>Tracheophyta</taxon>
        <taxon>Spermatophyta</taxon>
        <taxon>Magnoliopsida</taxon>
        <taxon>Proteales</taxon>
        <taxon>Nelumbonaceae</taxon>
        <taxon>Nelumbo</taxon>
    </lineage>
</organism>
<dbReference type="GO" id="GO:0004540">
    <property type="term" value="F:RNA nuclease activity"/>
    <property type="evidence" value="ECO:0007669"/>
    <property type="project" value="InterPro"/>
</dbReference>
<dbReference type="Gene3D" id="3.40.50.1010">
    <property type="entry name" value="5'-nuclease"/>
    <property type="match status" value="1"/>
</dbReference>
<feature type="compositionally biased region" description="Polar residues" evidence="1">
    <location>
        <begin position="358"/>
        <end position="383"/>
    </location>
</feature>
<feature type="region of interest" description="Disordered" evidence="1">
    <location>
        <begin position="467"/>
        <end position="533"/>
    </location>
</feature>
<dbReference type="PANTHER" id="PTHR14379:SF6">
    <property type="entry name" value="EMB|CAB71880.1"/>
    <property type="match status" value="1"/>
</dbReference>
<dbReference type="FunCoup" id="A0A1U8A7D4">
    <property type="interactions" value="1227"/>
</dbReference>
<dbReference type="Pfam" id="PF12872">
    <property type="entry name" value="OST-HTH"/>
    <property type="match status" value="2"/>
</dbReference>
<keyword evidence="2" id="KW-1185">Reference proteome</keyword>
<sequence length="1002" mass="110651">MKTLTSRTVFICATSSFSSSSTYSCLPSSCCVLLHSINNEVLQRNRGGASHFSSYSSAGSSSSWRHHDEDSRNVRISVWWDFENCTVPSGINVFRVAQRITSALRANGLKGPVAITAFGDVSQLSRAKQEALSATGICLNHIPRGGKNSADRSLLVDLVYWVSQNPPPAHLFLISSDRDFANILHRLRMNNYNILLASAESAPGVLCSAASIMWHWDVLVKGENLIGKHFNQPPDGPYGSWYGHYKGPLEDPFLDMEQPACLQPEDSLDPGTDSKSRPVPKAFVNRIRQILSMYPKGISISDLRSELGKSNVTMDKDFFGHKKFSRLLLSMPTVLKLRPAGDGLILVHGVRPKAAETVESNSKLSTVPETSNGSQDQTVPETSNGDRDGIDIMEVNTGDNAVSADLKEKLPLPTSSPVKPEEPLQPVHKDIDALPTMCKLTTAEGQISEMGFFQGIWRKWFRNKNDAPTDEDNSISAECSDTVGTSDKTKCREKSPESTNHNTDQLDSISSSSNAKESASGERITRSPEENCNNPRLSMGIINRFVNWCKFWRTSLNPDKANEHCCKELNQTENEIINHELFSKDFLWDDVELFVHSPKGSALISQSKTREQMAEWLQKEGPIVLSSLSTSDLICLVNLLISEKKWIGEHPSETFPFRIIAPAGRKASPRKGSCSNGLSSIFSDIASQASLQRPEHESGKAKNTGAVFAESKRTSEKSRTEILTNCQKLVAEILEEHPDGFNMGCFKKLFLERYGYVLDYQMLGYQKLAALLQNMPGVRIESTYILPVRSISPDCFSESIVPCSLDNSGTGKAVKLDSELSGSSRKDNDRDCVWEELGPIKTGSHGNVTVSGLDRKANKEPMEMEPVDVDANFLSEEEFSDMEKDNKPTSCVTGQVKARTNEEESSLLQILDSWYSSKDDDGRKHQSQNGDELVDCSKTSSVTSGSSELEVKGTPVVTNCGHKLRPLKKYSFVSDQVGDDKEKVIDNILGSLKKSTESRIRA</sequence>
<dbReference type="InterPro" id="IPR025605">
    <property type="entry name" value="OST-HTH/LOTUS_dom"/>
</dbReference>
<proteinExistence type="predicted"/>
<dbReference type="InterPro" id="IPR025677">
    <property type="entry name" value="OST-HTH-assoc_dom"/>
</dbReference>
<evidence type="ECO:0000313" key="3">
    <source>
        <dbReference type="RefSeq" id="XP_010260965.1"/>
    </source>
</evidence>
<dbReference type="GO" id="GO:0010468">
    <property type="term" value="P:regulation of gene expression"/>
    <property type="evidence" value="ECO:0007669"/>
    <property type="project" value="InterPro"/>
</dbReference>
<feature type="region of interest" description="Disordered" evidence="1">
    <location>
        <begin position="918"/>
        <end position="951"/>
    </location>
</feature>
<evidence type="ECO:0000256" key="1">
    <source>
        <dbReference type="SAM" id="MobiDB-lite"/>
    </source>
</evidence>
<feature type="compositionally biased region" description="Basic and acidic residues" evidence="1">
    <location>
        <begin position="519"/>
        <end position="529"/>
    </location>
</feature>
<feature type="compositionally biased region" description="Low complexity" evidence="1">
    <location>
        <begin position="937"/>
        <end position="947"/>
    </location>
</feature>
<dbReference type="OMA" id="GHYKAPL"/>
<dbReference type="Pfam" id="PF01936">
    <property type="entry name" value="NYN"/>
    <property type="match status" value="1"/>
</dbReference>
<feature type="compositionally biased region" description="Basic and acidic residues" evidence="1">
    <location>
        <begin position="487"/>
        <end position="496"/>
    </location>
</feature>
<dbReference type="PANTHER" id="PTHR14379">
    <property type="entry name" value="LIMKAIN B LKAP"/>
    <property type="match status" value="1"/>
</dbReference>
<dbReference type="Gene3D" id="3.30.420.610">
    <property type="entry name" value="LOTUS domain-like"/>
    <property type="match status" value="2"/>
</dbReference>
<feature type="region of interest" description="Disordered" evidence="1">
    <location>
        <begin position="355"/>
        <end position="427"/>
    </location>
</feature>
<dbReference type="eggNOG" id="ENOG502QT74">
    <property type="taxonomic scope" value="Eukaryota"/>
</dbReference>
<dbReference type="RefSeq" id="XP_010260965.1">
    <property type="nucleotide sequence ID" value="XM_010262663.2"/>
</dbReference>
<feature type="compositionally biased region" description="Polar residues" evidence="1">
    <location>
        <begin position="474"/>
        <end position="486"/>
    </location>
</feature>
<feature type="compositionally biased region" description="Polar residues" evidence="1">
    <location>
        <begin position="497"/>
        <end position="507"/>
    </location>
</feature>
<dbReference type="InterPro" id="IPR041966">
    <property type="entry name" value="LOTUS-like"/>
</dbReference>
<dbReference type="CDD" id="cd08824">
    <property type="entry name" value="LOTUS"/>
    <property type="match status" value="2"/>
</dbReference>
<dbReference type="InterPro" id="IPR024768">
    <property type="entry name" value="Marf1"/>
</dbReference>
<dbReference type="Pfam" id="PF14418">
    <property type="entry name" value="OHA"/>
    <property type="match status" value="1"/>
</dbReference>
<evidence type="ECO:0000313" key="2">
    <source>
        <dbReference type="Proteomes" id="UP000189703"/>
    </source>
</evidence>
<accession>A0A1U8A7D4</accession>
<dbReference type="PROSITE" id="PS51257">
    <property type="entry name" value="PROKAR_LIPOPROTEIN"/>
    <property type="match status" value="1"/>
</dbReference>
<gene>
    <name evidence="3" type="primary">LOC104599913</name>
</gene>
<dbReference type="InterPro" id="IPR021139">
    <property type="entry name" value="NYN"/>
</dbReference>
<dbReference type="GO" id="GO:0005777">
    <property type="term" value="C:peroxisome"/>
    <property type="evidence" value="ECO:0007669"/>
    <property type="project" value="InterPro"/>
</dbReference>
<dbReference type="KEGG" id="nnu:104599913"/>
<dbReference type="STRING" id="4432.A0A1U8A7D4"/>
<feature type="compositionally biased region" description="Low complexity" evidence="1">
    <location>
        <begin position="508"/>
        <end position="518"/>
    </location>
</feature>
<dbReference type="AlphaFoldDB" id="A0A1U8A7D4"/>